<dbReference type="HOGENOM" id="CLU_456154_0_0_5"/>
<evidence type="ECO:0000256" key="1">
    <source>
        <dbReference type="ARBA" id="ARBA00023002"/>
    </source>
</evidence>
<keyword evidence="4" id="KW-1185">Reference proteome</keyword>
<dbReference type="InterPro" id="IPR002347">
    <property type="entry name" value="SDR_fam"/>
</dbReference>
<dbReference type="RefSeq" id="WP_012178625.1">
    <property type="nucleotide sequence ID" value="NC_009952.1"/>
</dbReference>
<accession>A8LP14</accession>
<proteinExistence type="predicted"/>
<dbReference type="Gene3D" id="3.40.50.720">
    <property type="entry name" value="NAD(P)-binding Rossmann-like Domain"/>
    <property type="match status" value="2"/>
</dbReference>
<protein>
    <submittedName>
        <fullName evidence="3">Putative short-chain dehydrogenase</fullName>
    </submittedName>
</protein>
<dbReference type="EMBL" id="CP000830">
    <property type="protein sequence ID" value="ABV93696.1"/>
    <property type="molecule type" value="Genomic_DNA"/>
</dbReference>
<dbReference type="InterPro" id="IPR036291">
    <property type="entry name" value="NAD(P)-bd_dom_sf"/>
</dbReference>
<evidence type="ECO:0000313" key="4">
    <source>
        <dbReference type="Proteomes" id="UP000006833"/>
    </source>
</evidence>
<dbReference type="SUPFAM" id="SSF51735">
    <property type="entry name" value="NAD(P)-binding Rossmann-fold domains"/>
    <property type="match status" value="2"/>
</dbReference>
<organism evidence="3 4">
    <name type="scientific">Dinoroseobacter shibae (strain DSM 16493 / NCIMB 14021 / DFL 12)</name>
    <dbReference type="NCBI Taxonomy" id="398580"/>
    <lineage>
        <taxon>Bacteria</taxon>
        <taxon>Pseudomonadati</taxon>
        <taxon>Pseudomonadota</taxon>
        <taxon>Alphaproteobacteria</taxon>
        <taxon>Rhodobacterales</taxon>
        <taxon>Roseobacteraceae</taxon>
        <taxon>Dinoroseobacter</taxon>
    </lineage>
</organism>
<dbReference type="Pfam" id="PF00106">
    <property type="entry name" value="adh_short"/>
    <property type="match status" value="1"/>
</dbReference>
<dbReference type="GO" id="GO:0016491">
    <property type="term" value="F:oxidoreductase activity"/>
    <property type="evidence" value="ECO:0007669"/>
    <property type="project" value="UniProtKB-KW"/>
</dbReference>
<dbReference type="Pfam" id="PF13460">
    <property type="entry name" value="NAD_binding_10"/>
    <property type="match status" value="1"/>
</dbReference>
<dbReference type="InterPro" id="IPR016040">
    <property type="entry name" value="NAD(P)-bd_dom"/>
</dbReference>
<dbReference type="OrthoDB" id="109589at2"/>
<keyword evidence="1" id="KW-0560">Oxidoreductase</keyword>
<dbReference type="Proteomes" id="UP000006833">
    <property type="component" value="Chromosome"/>
</dbReference>
<dbReference type="eggNOG" id="COG0702">
    <property type="taxonomic scope" value="Bacteria"/>
</dbReference>
<dbReference type="PRINTS" id="PR00081">
    <property type="entry name" value="GDHRDH"/>
</dbReference>
<feature type="domain" description="NAD(P)-binding" evidence="2">
    <location>
        <begin position="8"/>
        <end position="166"/>
    </location>
</feature>
<dbReference type="PANTHER" id="PTHR43157">
    <property type="entry name" value="PHOSPHATIDYLINOSITOL-GLYCAN BIOSYNTHESIS CLASS F PROTEIN-RELATED"/>
    <property type="match status" value="1"/>
</dbReference>
<dbReference type="AlphaFoldDB" id="A8LP14"/>
<dbReference type="PANTHER" id="PTHR43157:SF31">
    <property type="entry name" value="PHOSPHATIDYLINOSITOL-GLYCAN BIOSYNTHESIS CLASS F PROTEIN"/>
    <property type="match status" value="1"/>
</dbReference>
<dbReference type="STRING" id="398580.Dshi_1955"/>
<dbReference type="eggNOG" id="COG1028">
    <property type="taxonomic scope" value="Bacteria"/>
</dbReference>
<reference evidence="4" key="1">
    <citation type="journal article" date="2010" name="ISME J.">
        <title>The complete genome sequence of the algal symbiont Dinoroseobacter shibae: a hitchhiker's guide to life in the sea.</title>
        <authorList>
            <person name="Wagner-Dobler I."/>
            <person name="Ballhausen B."/>
            <person name="Berger M."/>
            <person name="Brinkhoff T."/>
            <person name="Buchholz I."/>
            <person name="Bunk B."/>
            <person name="Cypionka H."/>
            <person name="Daniel R."/>
            <person name="Drepper T."/>
            <person name="Gerdts G."/>
            <person name="Hahnke S."/>
            <person name="Han C."/>
            <person name="Jahn D."/>
            <person name="Kalhoefer D."/>
            <person name="Kiss H."/>
            <person name="Klenk H.P."/>
            <person name="Kyrpides N."/>
            <person name="Liebl W."/>
            <person name="Liesegang H."/>
            <person name="Meincke L."/>
            <person name="Pati A."/>
            <person name="Petersen J."/>
            <person name="Piekarski T."/>
            <person name="Pommerenke C."/>
            <person name="Pradella S."/>
            <person name="Pukall R."/>
            <person name="Rabus R."/>
            <person name="Stackebrandt E."/>
            <person name="Thole S."/>
            <person name="Thompson L."/>
            <person name="Tielen P."/>
            <person name="Tomasch J."/>
            <person name="von Jan M."/>
            <person name="Wanphrut N."/>
            <person name="Wichels A."/>
            <person name="Zech H."/>
            <person name="Simon M."/>
        </authorList>
    </citation>
    <scope>NUCLEOTIDE SEQUENCE [LARGE SCALE GENOMIC DNA]</scope>
    <source>
        <strain evidence="4">DSM 16493 / NCIMB 14021 / DFL 12</strain>
    </source>
</reference>
<evidence type="ECO:0000313" key="3">
    <source>
        <dbReference type="EMBL" id="ABV93696.1"/>
    </source>
</evidence>
<dbReference type="KEGG" id="dsh:Dshi_1955"/>
<gene>
    <name evidence="3" type="ordered locus">Dshi_1955</name>
</gene>
<evidence type="ECO:0000259" key="2">
    <source>
        <dbReference type="Pfam" id="PF13460"/>
    </source>
</evidence>
<name>A8LP14_DINSH</name>
<sequence>MKYLVTDAAGAVGHRLAATLVAAGHEVLAFSDSPVNGVASRAWPTRADVLARALAGVDVICAVDLATVAPDAAPALLKRLDKLRVAAGKAGCGRFVLLGRADIYDPALLADKTLLERSATAAPADLAPPAAAALALEESLRAGAGLDWTILRAPMILAPDSAEAKALFRRILIDDAPSPARFHPVDARDVATALATLGTHDRAGGQVFNIAAPAALAARTLDQELGRLARLLNDEATPQDKLRPPHQVADPVLATDKLARLTGVTPTRPIWVSLAETMQQVMKDLRADGTLPPLPEKINPVVKAVELGQKLLAGKTAVITGVTSGIGRATSLLLSRLGATVVGIARNAEAGEAWEAALAEGRHTVPGHFIQADLMSFARIRTLAADLATRFPRIDILINNAGANFPTRRLTEDGVEATLAINHFAPFLLTNLLAGPLKAAPAARIIMVNSDWHRRSLPDMHDLQMESGYRTGEAYCRAKFMNLQITYAMAALLDGTNVTVNAIHPGVVRTGISTRNTDGAPQVPAQARERAQQRMISPEFSAVYLASLATAPDYEGQSGLYLDTDEIKQSHEATYDEDWAWQIWEWSAQITGLTPASA</sequence>